<evidence type="ECO:0000313" key="3">
    <source>
        <dbReference type="Proteomes" id="UP000555728"/>
    </source>
</evidence>
<feature type="region of interest" description="Disordered" evidence="1">
    <location>
        <begin position="55"/>
        <end position="94"/>
    </location>
</feature>
<gene>
    <name evidence="2" type="ORF">GGD88_001807</name>
</gene>
<evidence type="ECO:0000313" key="2">
    <source>
        <dbReference type="EMBL" id="MBB4286082.1"/>
    </source>
</evidence>
<keyword evidence="3" id="KW-1185">Reference proteome</keyword>
<sequence length="94" mass="10446">MRPELEKYRPYVDGFDLTEAQKAELIHTLWTIMEAFADQAFGLHPAQLIPAALMQRDPPDTANDVDSDPVSTSNPIRQVAGASRRRKGTDHAGE</sequence>
<name>A0A7W6WL63_9PROT</name>
<accession>A0A7W6WL63</accession>
<dbReference type="AlphaFoldDB" id="A0A7W6WL63"/>
<dbReference type="RefSeq" id="WP_184434396.1">
    <property type="nucleotide sequence ID" value="NZ_JACIGI010000012.1"/>
</dbReference>
<reference evidence="2 3" key="1">
    <citation type="submission" date="2020-08" db="EMBL/GenBank/DDBJ databases">
        <title>Genome sequencing of Purple Non-Sulfur Bacteria from various extreme environments.</title>
        <authorList>
            <person name="Mayer M."/>
        </authorList>
    </citation>
    <scope>NUCLEOTIDE SEQUENCE [LARGE SCALE GENOMIC DNA]</scope>
    <source>
        <strain evidence="2 3">JA135</strain>
    </source>
</reference>
<comment type="caution">
    <text evidence="2">The sequence shown here is derived from an EMBL/GenBank/DDBJ whole genome shotgun (WGS) entry which is preliminary data.</text>
</comment>
<dbReference type="EMBL" id="JACIGI010000012">
    <property type="protein sequence ID" value="MBB4286082.1"/>
    <property type="molecule type" value="Genomic_DNA"/>
</dbReference>
<protein>
    <submittedName>
        <fullName evidence="2">Uncharacterized protein</fullName>
    </submittedName>
</protein>
<evidence type="ECO:0000256" key="1">
    <source>
        <dbReference type="SAM" id="MobiDB-lite"/>
    </source>
</evidence>
<proteinExistence type="predicted"/>
<organism evidence="2 3">
    <name type="scientific">Roseospira goensis</name>
    <dbReference type="NCBI Taxonomy" id="391922"/>
    <lineage>
        <taxon>Bacteria</taxon>
        <taxon>Pseudomonadati</taxon>
        <taxon>Pseudomonadota</taxon>
        <taxon>Alphaproteobacteria</taxon>
        <taxon>Rhodospirillales</taxon>
        <taxon>Rhodospirillaceae</taxon>
        <taxon>Roseospira</taxon>
    </lineage>
</organism>
<dbReference type="Proteomes" id="UP000555728">
    <property type="component" value="Unassembled WGS sequence"/>
</dbReference>